<dbReference type="CDD" id="cd09917">
    <property type="entry name" value="F-box_SF"/>
    <property type="match status" value="1"/>
</dbReference>
<dbReference type="SUPFAM" id="SSF81383">
    <property type="entry name" value="F-box domain"/>
    <property type="match status" value="1"/>
</dbReference>
<dbReference type="Proteomes" id="UP000054107">
    <property type="component" value="Unassembled WGS sequence"/>
</dbReference>
<evidence type="ECO:0000313" key="2">
    <source>
        <dbReference type="EMBL" id="CEP11638.1"/>
    </source>
</evidence>
<dbReference type="Gene3D" id="3.80.10.10">
    <property type="entry name" value="Ribonuclease Inhibitor"/>
    <property type="match status" value="1"/>
</dbReference>
<dbReference type="OrthoDB" id="2218040at2759"/>
<feature type="domain" description="F-box" evidence="1">
    <location>
        <begin position="6"/>
        <end position="42"/>
    </location>
</feature>
<dbReference type="InterPro" id="IPR032675">
    <property type="entry name" value="LRR_dom_sf"/>
</dbReference>
<dbReference type="InterPro" id="IPR036047">
    <property type="entry name" value="F-box-like_dom_sf"/>
</dbReference>
<dbReference type="Gene3D" id="1.20.1280.50">
    <property type="match status" value="1"/>
</dbReference>
<keyword evidence="3" id="KW-1185">Reference proteome</keyword>
<dbReference type="EMBL" id="LN726728">
    <property type="protein sequence ID" value="CEP11638.1"/>
    <property type="molecule type" value="Genomic_DNA"/>
</dbReference>
<organism evidence="2 3">
    <name type="scientific">Parasitella parasitica</name>
    <dbReference type="NCBI Taxonomy" id="35722"/>
    <lineage>
        <taxon>Eukaryota</taxon>
        <taxon>Fungi</taxon>
        <taxon>Fungi incertae sedis</taxon>
        <taxon>Mucoromycota</taxon>
        <taxon>Mucoromycotina</taxon>
        <taxon>Mucoromycetes</taxon>
        <taxon>Mucorales</taxon>
        <taxon>Mucorineae</taxon>
        <taxon>Mucoraceae</taxon>
        <taxon>Parasitella</taxon>
    </lineage>
</organism>
<accession>A0A0B7N888</accession>
<dbReference type="AlphaFoldDB" id="A0A0B7N888"/>
<evidence type="ECO:0000313" key="3">
    <source>
        <dbReference type="Proteomes" id="UP000054107"/>
    </source>
</evidence>
<dbReference type="SUPFAM" id="SSF52047">
    <property type="entry name" value="RNI-like"/>
    <property type="match status" value="1"/>
</dbReference>
<dbReference type="Pfam" id="PF12937">
    <property type="entry name" value="F-box-like"/>
    <property type="match status" value="1"/>
</dbReference>
<evidence type="ECO:0000259" key="1">
    <source>
        <dbReference type="Pfam" id="PF12937"/>
    </source>
</evidence>
<reference evidence="2 3" key="1">
    <citation type="submission" date="2014-09" db="EMBL/GenBank/DDBJ databases">
        <authorList>
            <person name="Ellenberger Sabrina"/>
        </authorList>
    </citation>
    <scope>NUCLEOTIDE SEQUENCE [LARGE SCALE GENOMIC DNA]</scope>
    <source>
        <strain evidence="2 3">CBS 412.66</strain>
    </source>
</reference>
<dbReference type="InterPro" id="IPR001810">
    <property type="entry name" value="F-box_dom"/>
</dbReference>
<name>A0A0B7N888_9FUNG</name>
<sequence length="618" mass="71284">MRPNTWDSLPLEVWITIFAQIDSLKDLIQCRLVCKTWDPLAEKAVFSQTLHFSTERSTAVQLHYHLARKPFLGRCIKKVQIKCSPWGDNIEFTDPLMVELCKLVFTPEIEKIDGMLLDDDFYKLLLDIMNNSRQQFRHFKAITASPIKSLPYSQVLCKAKDTLEFMELDILHNHSPGQLVIDLLDKFVKLKEIALTLEFMTKIEAIDAILQKLQNVESLTLKINVYSFSRKTETEINAWLGQHVQKDETMKTVHLQEIGEIEYTPNLVDYVVYKYPKLETLALVITDMGKHLDKVFQSIGQIPHVRIFETFTEQPEDVWMLGYRFKSTANKIEIRYALVLTFDDEEGAEVDISRKNSTHHTDFVLSLTPDLPHAFAKQLLTSVSTGTSDITELDINLYLYKDARDESEHGMSFYNILKMAPHIKILRFCDEKIEHQTTGLDTLTLNDLAHLQFYATLIGPGVLQHISKIAPNLRNLDLFSCFLLDEDIKHRRMMVDMPYSALERIAIKTGTRDHTEGAKRREIKKLASMEKKINSMNNIYLFVDTEDFSEQHFVLESGQNTITVISKDEYTLYSNGFKILHIHCKSLRGLQIDIAGFDIDMAWDDNGKLLSNSCCIKE</sequence>
<protein>
    <recommendedName>
        <fullName evidence="1">F-box domain-containing protein</fullName>
    </recommendedName>
</protein>
<gene>
    <name evidence="2" type="primary">PARPA_05518.1 scaffold 18616</name>
</gene>
<proteinExistence type="predicted"/>